<dbReference type="PANTHER" id="PTHR38342:SF2">
    <property type="entry name" value="INNER MEMBRANE OR EXPORTED"/>
    <property type="match status" value="1"/>
</dbReference>
<evidence type="ECO:0000256" key="1">
    <source>
        <dbReference type="SAM" id="SignalP"/>
    </source>
</evidence>
<organism evidence="3 4">
    <name type="scientific">Cupriavidus plantarum</name>
    <dbReference type="NCBI Taxonomy" id="942865"/>
    <lineage>
        <taxon>Bacteria</taxon>
        <taxon>Pseudomonadati</taxon>
        <taxon>Pseudomonadota</taxon>
        <taxon>Betaproteobacteria</taxon>
        <taxon>Burkholderiales</taxon>
        <taxon>Burkholderiaceae</taxon>
        <taxon>Cupriavidus</taxon>
    </lineage>
</organism>
<dbReference type="InterPro" id="IPR035923">
    <property type="entry name" value="TT1751-like_sf"/>
</dbReference>
<dbReference type="PANTHER" id="PTHR38342">
    <property type="entry name" value="SLR5037 PROTEIN"/>
    <property type="match status" value="1"/>
</dbReference>
<accession>A0A316ETZ3</accession>
<keyword evidence="4" id="KW-1185">Reference proteome</keyword>
<dbReference type="Proteomes" id="UP000245754">
    <property type="component" value="Unassembled WGS sequence"/>
</dbReference>
<keyword evidence="1" id="KW-0732">Signal</keyword>
<gene>
    <name evidence="3" type="ORF">C7419_102330</name>
</gene>
<name>A0A316ETZ3_9BURK</name>
<sequence length="179" mass="18803">MTATSARPRSAAAVRRASRTLLRTAVMVAALCSTQTMTAQAQTPAMQQPSRTQSLTSQHDFATTVSRLKDTLSARGLTLFADIDQRAAAAQAGTTLRPTRLFLFGNPKGGTPAMQANPHAAVELPLRAVVWQDEQGAVYIDYQDAAGVLAGDYGLPANIVAPLATVRALLEGVAGNAEK</sequence>
<reference evidence="3 4" key="1">
    <citation type="submission" date="2018-05" db="EMBL/GenBank/DDBJ databases">
        <title>Genomic Encyclopedia of Type Strains, Phase IV (KMG-V): Genome sequencing to study the core and pangenomes of soil and plant-associated prokaryotes.</title>
        <authorList>
            <person name="Whitman W."/>
        </authorList>
    </citation>
    <scope>NUCLEOTIDE SEQUENCE [LARGE SCALE GENOMIC DNA]</scope>
    <source>
        <strain evidence="3 4">SLV-132</strain>
    </source>
</reference>
<evidence type="ECO:0000313" key="4">
    <source>
        <dbReference type="Proteomes" id="UP000245754"/>
    </source>
</evidence>
<feature type="signal peptide" evidence="1">
    <location>
        <begin position="1"/>
        <end position="41"/>
    </location>
</feature>
<comment type="caution">
    <text evidence="3">The sequence shown here is derived from an EMBL/GenBank/DDBJ whole genome shotgun (WGS) entry which is preliminary data.</text>
</comment>
<feature type="chain" id="PRO_5016323019" evidence="1">
    <location>
        <begin position="42"/>
        <end position="179"/>
    </location>
</feature>
<dbReference type="Pfam" id="PF03625">
    <property type="entry name" value="DUF302"/>
    <property type="match status" value="1"/>
</dbReference>
<dbReference type="InterPro" id="IPR005180">
    <property type="entry name" value="DUF302"/>
</dbReference>
<proteinExistence type="predicted"/>
<dbReference type="Gene3D" id="3.30.310.70">
    <property type="entry name" value="TT1751-like domain"/>
    <property type="match status" value="1"/>
</dbReference>
<dbReference type="EMBL" id="QGGT01000002">
    <property type="protein sequence ID" value="PWK35055.1"/>
    <property type="molecule type" value="Genomic_DNA"/>
</dbReference>
<protein>
    <submittedName>
        <fullName evidence="3">Uncharacterized protein (DUF302 family)</fullName>
    </submittedName>
</protein>
<dbReference type="SUPFAM" id="SSF103247">
    <property type="entry name" value="TT1751-like"/>
    <property type="match status" value="1"/>
</dbReference>
<dbReference type="AlphaFoldDB" id="A0A316ETZ3"/>
<feature type="domain" description="DUF302" evidence="2">
    <location>
        <begin position="83"/>
        <end position="144"/>
    </location>
</feature>
<evidence type="ECO:0000259" key="2">
    <source>
        <dbReference type="Pfam" id="PF03625"/>
    </source>
</evidence>
<dbReference type="CDD" id="cd14797">
    <property type="entry name" value="DUF302"/>
    <property type="match status" value="1"/>
</dbReference>
<evidence type="ECO:0000313" key="3">
    <source>
        <dbReference type="EMBL" id="PWK35055.1"/>
    </source>
</evidence>